<comment type="subcellular location">
    <subcellularLocation>
        <location evidence="1">Cell membrane</location>
    </subcellularLocation>
</comment>
<dbReference type="EMBL" id="CAAE01015109">
    <property type="protein sequence ID" value="CAG12704.1"/>
    <property type="molecule type" value="Genomic_DNA"/>
</dbReference>
<feature type="chain" id="PRO_5014105123" evidence="9">
    <location>
        <begin position="20"/>
        <end position="336"/>
    </location>
</feature>
<dbReference type="InterPro" id="IPR003599">
    <property type="entry name" value="Ig_sub"/>
</dbReference>
<dbReference type="KEGG" id="tng:GSTEN00035123G001"/>
<keyword evidence="5 8" id="KW-0472">Membrane</keyword>
<reference evidence="12" key="3">
    <citation type="submission" date="2025-05" db="UniProtKB">
        <authorList>
            <consortium name="Ensembl"/>
        </authorList>
    </citation>
    <scope>IDENTIFICATION</scope>
</reference>
<dbReference type="SMART" id="SM00406">
    <property type="entry name" value="IGv"/>
    <property type="match status" value="2"/>
</dbReference>
<reference evidence="11" key="2">
    <citation type="submission" date="2004-02" db="EMBL/GenBank/DDBJ databases">
        <authorList>
            <consortium name="Genoscope"/>
            <consortium name="Whitehead Institute Centre for Genome Research"/>
        </authorList>
    </citation>
    <scope>NUCLEOTIDE SEQUENCE</scope>
</reference>
<keyword evidence="8" id="KW-0812">Transmembrane</keyword>
<evidence type="ECO:0000256" key="7">
    <source>
        <dbReference type="ARBA" id="ARBA00023180"/>
    </source>
</evidence>
<evidence type="ECO:0000256" key="9">
    <source>
        <dbReference type="SAM" id="SignalP"/>
    </source>
</evidence>
<keyword evidence="2" id="KW-1003">Cell membrane</keyword>
<dbReference type="InterPro" id="IPR013106">
    <property type="entry name" value="Ig_V-set"/>
</dbReference>
<reference evidence="11 13" key="1">
    <citation type="journal article" date="2004" name="Nature">
        <title>Genome duplication in the teleost fish Tetraodon nigroviridis reveals the early vertebrate proto-karyotype.</title>
        <authorList>
            <person name="Jaillon O."/>
            <person name="Aury J.-M."/>
            <person name="Brunet F."/>
            <person name="Petit J.-L."/>
            <person name="Stange-Thomann N."/>
            <person name="Mauceli E."/>
            <person name="Bouneau L."/>
            <person name="Fischer C."/>
            <person name="Ozouf-Costaz C."/>
            <person name="Bernot A."/>
            <person name="Nicaud S."/>
            <person name="Jaffe D."/>
            <person name="Fisher S."/>
            <person name="Lutfalla G."/>
            <person name="Dossat C."/>
            <person name="Segurens B."/>
            <person name="Dasilva C."/>
            <person name="Salanoubat M."/>
            <person name="Levy M."/>
            <person name="Boudet N."/>
            <person name="Castellano S."/>
            <person name="Anthouard V."/>
            <person name="Jubin C."/>
            <person name="Castelli V."/>
            <person name="Katinka M."/>
            <person name="Vacherie B."/>
            <person name="Biemont C."/>
            <person name="Skalli Z."/>
            <person name="Cattolico L."/>
            <person name="Poulain J."/>
            <person name="De Berardinis V."/>
            <person name="Cruaud C."/>
            <person name="Duprat S."/>
            <person name="Brottier P."/>
            <person name="Coutanceau J.-P."/>
            <person name="Gouzy J."/>
            <person name="Parra G."/>
            <person name="Lardier G."/>
            <person name="Chapple C."/>
            <person name="McKernan K.J."/>
            <person name="McEwan P."/>
            <person name="Bosak S."/>
            <person name="Kellis M."/>
            <person name="Volff J.-N."/>
            <person name="Guigo R."/>
            <person name="Zody M.C."/>
            <person name="Mesirov J."/>
            <person name="Lindblad-Toh K."/>
            <person name="Birren B."/>
            <person name="Nusbaum C."/>
            <person name="Kahn D."/>
            <person name="Robinson-Rechavi M."/>
            <person name="Laudet V."/>
            <person name="Schachter V."/>
            <person name="Quetier F."/>
            <person name="Saurin W."/>
            <person name="Scarpelli C."/>
            <person name="Wincker P."/>
            <person name="Lander E.S."/>
            <person name="Weissenbach J."/>
            <person name="Roest Crollius H."/>
        </authorList>
    </citation>
    <scope>NUCLEOTIDE SEQUENCE [LARGE SCALE GENOMIC DNA]</scope>
</reference>
<evidence type="ECO:0000256" key="1">
    <source>
        <dbReference type="ARBA" id="ARBA00004236"/>
    </source>
</evidence>
<dbReference type="AlphaFoldDB" id="Q4RFX8"/>
<feature type="transmembrane region" description="Helical" evidence="8">
    <location>
        <begin position="249"/>
        <end position="270"/>
    </location>
</feature>
<evidence type="ECO:0000256" key="3">
    <source>
        <dbReference type="ARBA" id="ARBA00022729"/>
    </source>
</evidence>
<dbReference type="GeneTree" id="ENSGT00950000182968"/>
<evidence type="ECO:0000313" key="11">
    <source>
        <dbReference type="EMBL" id="CAG12704.1"/>
    </source>
</evidence>
<evidence type="ECO:0000259" key="10">
    <source>
        <dbReference type="PROSITE" id="PS50835"/>
    </source>
</evidence>
<sequence>MALLCILLALFSEFAPLAAKSSGVNQDPRVLMAQVGQTVTLKCFCGEDSVTFFFWYQQRLGGKPVIVSSRMRHNVEVSVSPSFKGRFEVESREGMNHLTISDLLPSDSAVYYCGILEFNLLQFGEGTFLHVRTPLLNVRAVAYQPGLSSVPPGHSLELSCEVRGEKCKGEQSFYWFKQTTAQPVILHPIEGKCVNEARGKKCTLTYSIHSANSSDEGVYYCALASCGKIKFGNGIQVQLTNKGSNAQALLVYGFSAMLAVSIVVLFALAFTTGTMKNQICSVCKGTVAHQSPSACDPTDAGDVRYAAVELKKSSKHDSAEDENQCQESFCVYLKIN</sequence>
<evidence type="ECO:0000256" key="8">
    <source>
        <dbReference type="SAM" id="Phobius"/>
    </source>
</evidence>
<keyword evidence="3 9" id="KW-0732">Signal</keyword>
<dbReference type="GO" id="GO:0002376">
    <property type="term" value="P:immune system process"/>
    <property type="evidence" value="ECO:0007669"/>
    <property type="project" value="UniProtKB-KW"/>
</dbReference>
<dbReference type="Proteomes" id="UP000007303">
    <property type="component" value="Unassembled WGS sequence"/>
</dbReference>
<dbReference type="InterPro" id="IPR036179">
    <property type="entry name" value="Ig-like_dom_sf"/>
</dbReference>
<dbReference type="PANTHER" id="PTHR19433:SF127">
    <property type="entry name" value="NITR9"/>
    <property type="match status" value="1"/>
</dbReference>
<evidence type="ECO:0000256" key="6">
    <source>
        <dbReference type="ARBA" id="ARBA00023157"/>
    </source>
</evidence>
<dbReference type="Ensembl" id="ENSTNIT00000022401.1">
    <property type="protein sequence ID" value="ENSTNIP00000022163.1"/>
    <property type="gene ID" value="ENSTNIG00000018975.1"/>
</dbReference>
<protein>
    <submittedName>
        <fullName evidence="11">(spotted green pufferfish) hypothetical protein</fullName>
    </submittedName>
</protein>
<dbReference type="PROSITE" id="PS50835">
    <property type="entry name" value="IG_LIKE"/>
    <property type="match status" value="2"/>
</dbReference>
<keyword evidence="7" id="KW-0325">Glycoprotein</keyword>
<organism evidence="11">
    <name type="scientific">Tetraodon nigroviridis</name>
    <name type="common">Spotted green pufferfish</name>
    <name type="synonym">Chelonodon nigroviridis</name>
    <dbReference type="NCBI Taxonomy" id="99883"/>
    <lineage>
        <taxon>Eukaryota</taxon>
        <taxon>Metazoa</taxon>
        <taxon>Chordata</taxon>
        <taxon>Craniata</taxon>
        <taxon>Vertebrata</taxon>
        <taxon>Euteleostomi</taxon>
        <taxon>Actinopterygii</taxon>
        <taxon>Neopterygii</taxon>
        <taxon>Teleostei</taxon>
        <taxon>Neoteleostei</taxon>
        <taxon>Acanthomorphata</taxon>
        <taxon>Eupercaria</taxon>
        <taxon>Tetraodontiformes</taxon>
        <taxon>Tetradontoidea</taxon>
        <taxon>Tetraodontidae</taxon>
        <taxon>Tetraodon</taxon>
    </lineage>
</organism>
<proteinExistence type="predicted"/>
<dbReference type="InterPro" id="IPR013783">
    <property type="entry name" value="Ig-like_fold"/>
</dbReference>
<dbReference type="HOGENOM" id="CLU_055459_0_0_1"/>
<keyword evidence="6" id="KW-1015">Disulfide bond</keyword>
<dbReference type="InterPro" id="IPR052051">
    <property type="entry name" value="TCR_complex_component"/>
</dbReference>
<dbReference type="Pfam" id="PF07686">
    <property type="entry name" value="V-set"/>
    <property type="match status" value="2"/>
</dbReference>
<feature type="domain" description="Ig-like" evidence="10">
    <location>
        <begin position="16"/>
        <end position="113"/>
    </location>
</feature>
<keyword evidence="4" id="KW-0391">Immunity</keyword>
<evidence type="ECO:0000313" key="13">
    <source>
        <dbReference type="Proteomes" id="UP000007303"/>
    </source>
</evidence>
<keyword evidence="13" id="KW-1185">Reference proteome</keyword>
<feature type="signal peptide" evidence="9">
    <location>
        <begin position="1"/>
        <end position="19"/>
    </location>
</feature>
<evidence type="ECO:0000313" key="12">
    <source>
        <dbReference type="Ensembl" id="ENSTNIP00000022163.1"/>
    </source>
</evidence>
<name>Q4RFX8_TETNG</name>
<dbReference type="PANTHER" id="PTHR19433">
    <property type="entry name" value="T-CELL RECEPTOR ALPHA CHAIN V REGION-RELATED"/>
    <property type="match status" value="1"/>
</dbReference>
<evidence type="ECO:0000256" key="2">
    <source>
        <dbReference type="ARBA" id="ARBA00022475"/>
    </source>
</evidence>
<accession>Q4RFX8</accession>
<dbReference type="SMART" id="SM00409">
    <property type="entry name" value="IG"/>
    <property type="match status" value="2"/>
</dbReference>
<dbReference type="InterPro" id="IPR007110">
    <property type="entry name" value="Ig-like_dom"/>
</dbReference>
<dbReference type="OrthoDB" id="6370831at2759"/>
<evidence type="ECO:0000256" key="5">
    <source>
        <dbReference type="ARBA" id="ARBA00023136"/>
    </source>
</evidence>
<dbReference type="CDD" id="cd00099">
    <property type="entry name" value="IgV"/>
    <property type="match status" value="2"/>
</dbReference>
<evidence type="ECO:0000256" key="4">
    <source>
        <dbReference type="ARBA" id="ARBA00022859"/>
    </source>
</evidence>
<dbReference type="OMA" id="QNEKCIN"/>
<feature type="domain" description="Ig-like" evidence="10">
    <location>
        <begin position="134"/>
        <end position="240"/>
    </location>
</feature>
<dbReference type="SUPFAM" id="SSF48726">
    <property type="entry name" value="Immunoglobulin"/>
    <property type="match status" value="2"/>
</dbReference>
<dbReference type="Gene3D" id="2.60.40.10">
    <property type="entry name" value="Immunoglobulins"/>
    <property type="match status" value="2"/>
</dbReference>
<gene>
    <name evidence="11" type="ORF">GSTENG00035123001</name>
</gene>
<dbReference type="GO" id="GO:0009617">
    <property type="term" value="P:response to bacterium"/>
    <property type="evidence" value="ECO:0007669"/>
    <property type="project" value="TreeGrafter"/>
</dbReference>
<keyword evidence="8" id="KW-1133">Transmembrane helix</keyword>
<dbReference type="GO" id="GO:0005886">
    <property type="term" value="C:plasma membrane"/>
    <property type="evidence" value="ECO:0007669"/>
    <property type="project" value="UniProtKB-SubCell"/>
</dbReference>